<evidence type="ECO:0000313" key="6">
    <source>
        <dbReference type="EMBL" id="TKB52730.1"/>
    </source>
</evidence>
<protein>
    <submittedName>
        <fullName evidence="6">LysR family transcriptional regulator</fullName>
    </submittedName>
</protein>
<dbReference type="InterPro" id="IPR036390">
    <property type="entry name" value="WH_DNA-bd_sf"/>
</dbReference>
<dbReference type="SUPFAM" id="SSF46785">
    <property type="entry name" value="Winged helix' DNA-binding domain"/>
    <property type="match status" value="1"/>
</dbReference>
<comment type="caution">
    <text evidence="6">The sequence shown here is derived from an EMBL/GenBank/DDBJ whole genome shotgun (WGS) entry which is preliminary data.</text>
</comment>
<evidence type="ECO:0000256" key="1">
    <source>
        <dbReference type="ARBA" id="ARBA00009437"/>
    </source>
</evidence>
<dbReference type="Pfam" id="PF03466">
    <property type="entry name" value="LysR_substrate"/>
    <property type="match status" value="1"/>
</dbReference>
<name>A0A4U1BKN7_9GAMM</name>
<keyword evidence="4" id="KW-0804">Transcription</keyword>
<reference evidence="6 7" key="1">
    <citation type="submission" date="2019-04" db="EMBL/GenBank/DDBJ databases">
        <authorList>
            <person name="Hwang J.C."/>
        </authorList>
    </citation>
    <scope>NUCLEOTIDE SEQUENCE [LARGE SCALE GENOMIC DNA]</scope>
    <source>
        <strain evidence="6 7">IMCC35002</strain>
    </source>
</reference>
<dbReference type="InterPro" id="IPR000847">
    <property type="entry name" value="LysR_HTH_N"/>
</dbReference>
<dbReference type="AlphaFoldDB" id="A0A4U1BKN7"/>
<dbReference type="OrthoDB" id="5821487at2"/>
<dbReference type="Proteomes" id="UP000305675">
    <property type="component" value="Unassembled WGS sequence"/>
</dbReference>
<proteinExistence type="inferred from homology"/>
<dbReference type="Gene3D" id="1.10.10.10">
    <property type="entry name" value="Winged helix-like DNA-binding domain superfamily/Winged helix DNA-binding domain"/>
    <property type="match status" value="1"/>
</dbReference>
<gene>
    <name evidence="6" type="ORF">FCL42_15585</name>
</gene>
<organism evidence="6 7">
    <name type="scientific">Ferrimonas aestuarii</name>
    <dbReference type="NCBI Taxonomy" id="2569539"/>
    <lineage>
        <taxon>Bacteria</taxon>
        <taxon>Pseudomonadati</taxon>
        <taxon>Pseudomonadota</taxon>
        <taxon>Gammaproteobacteria</taxon>
        <taxon>Alteromonadales</taxon>
        <taxon>Ferrimonadaceae</taxon>
        <taxon>Ferrimonas</taxon>
    </lineage>
</organism>
<dbReference type="GO" id="GO:0003700">
    <property type="term" value="F:DNA-binding transcription factor activity"/>
    <property type="evidence" value="ECO:0007669"/>
    <property type="project" value="InterPro"/>
</dbReference>
<dbReference type="EMBL" id="SWCJ01000014">
    <property type="protein sequence ID" value="TKB52730.1"/>
    <property type="molecule type" value="Genomic_DNA"/>
</dbReference>
<dbReference type="Gene3D" id="3.40.190.290">
    <property type="match status" value="1"/>
</dbReference>
<comment type="similarity">
    <text evidence="1">Belongs to the LysR transcriptional regulatory family.</text>
</comment>
<dbReference type="PROSITE" id="PS50931">
    <property type="entry name" value="HTH_LYSR"/>
    <property type="match status" value="1"/>
</dbReference>
<feature type="domain" description="HTH lysR-type" evidence="5">
    <location>
        <begin position="3"/>
        <end position="60"/>
    </location>
</feature>
<dbReference type="PANTHER" id="PTHR30537">
    <property type="entry name" value="HTH-TYPE TRANSCRIPTIONAL REGULATOR"/>
    <property type="match status" value="1"/>
</dbReference>
<dbReference type="Pfam" id="PF00126">
    <property type="entry name" value="HTH_1"/>
    <property type="match status" value="1"/>
</dbReference>
<evidence type="ECO:0000256" key="4">
    <source>
        <dbReference type="ARBA" id="ARBA00023163"/>
    </source>
</evidence>
<evidence type="ECO:0000313" key="7">
    <source>
        <dbReference type="Proteomes" id="UP000305675"/>
    </source>
</evidence>
<accession>A0A4U1BKN7</accession>
<dbReference type="InterPro" id="IPR005119">
    <property type="entry name" value="LysR_subst-bd"/>
</dbReference>
<evidence type="ECO:0000256" key="3">
    <source>
        <dbReference type="ARBA" id="ARBA00023125"/>
    </source>
</evidence>
<dbReference type="SUPFAM" id="SSF53850">
    <property type="entry name" value="Periplasmic binding protein-like II"/>
    <property type="match status" value="1"/>
</dbReference>
<dbReference type="RefSeq" id="WP_136864353.1">
    <property type="nucleotide sequence ID" value="NZ_SWCJ01000014.1"/>
</dbReference>
<dbReference type="InterPro" id="IPR058163">
    <property type="entry name" value="LysR-type_TF_proteobact-type"/>
</dbReference>
<dbReference type="GO" id="GO:0006351">
    <property type="term" value="P:DNA-templated transcription"/>
    <property type="evidence" value="ECO:0007669"/>
    <property type="project" value="TreeGrafter"/>
</dbReference>
<evidence type="ECO:0000256" key="2">
    <source>
        <dbReference type="ARBA" id="ARBA00023015"/>
    </source>
</evidence>
<dbReference type="GO" id="GO:0043565">
    <property type="term" value="F:sequence-specific DNA binding"/>
    <property type="evidence" value="ECO:0007669"/>
    <property type="project" value="TreeGrafter"/>
</dbReference>
<dbReference type="PANTHER" id="PTHR30537:SF68">
    <property type="entry name" value="TRANSCRIPTIONAL REGULATOR-RELATED"/>
    <property type="match status" value="1"/>
</dbReference>
<keyword evidence="7" id="KW-1185">Reference proteome</keyword>
<keyword evidence="3" id="KW-0238">DNA-binding</keyword>
<keyword evidence="2" id="KW-0805">Transcription regulation</keyword>
<evidence type="ECO:0000259" key="5">
    <source>
        <dbReference type="PROSITE" id="PS50931"/>
    </source>
</evidence>
<sequence>MKPSFDDLYLFAQTVIHGGISAAAQSNALQRSKVSRRIQELERMMGCQLLIRTTRTIELTQAGKRLFDLISEPMTQIEQGLSLVQEDQHELSGKLRLAIPAALISSAPVSAIISQYSRLYPDVALEIESRQESVDLRREAFDLQLLPSAEKVMDDSYVQFAILPYFSHFVASPKYLASHPSIESLEQLSCHRILTNRYNAELLDERLTLALRSDDLSLLRILAINGDGVAFIPQVHSKPSIESGELVEVLPELTKPLQQLTLIYPSALFLPKKVKALIELFRQQFQ</sequence>
<dbReference type="InterPro" id="IPR036388">
    <property type="entry name" value="WH-like_DNA-bd_sf"/>
</dbReference>